<evidence type="ECO:0000256" key="1">
    <source>
        <dbReference type="SAM" id="MobiDB-lite"/>
    </source>
</evidence>
<feature type="domain" description="TIR" evidence="2">
    <location>
        <begin position="1"/>
        <end position="129"/>
    </location>
</feature>
<feature type="compositionally biased region" description="Basic and acidic residues" evidence="1">
    <location>
        <begin position="152"/>
        <end position="163"/>
    </location>
</feature>
<sequence>MAEIFINYRTGDGDRTAAAIERELAHRFGEDKVFRASRSIRPGERFPQRLVEAVRRSTVVLTVAGASWSRSRKLHDEDDWVRREIVEALACGIPVIPVLDGRDVQRFSTDDLPPELADLAEVQSLRFDVHNGNADFTRIGDELAQLVPSLRAADRTAPRRPAHEAGVANTMGDVHGPGTQGRDFTGDVGTVIKNPSGNVHTGTGDINAQRYSGNHYSGNSQHSAGDGAINVSGDISGGIGQHFGGPRRRPEDEDEQ</sequence>
<feature type="compositionally biased region" description="Polar residues" evidence="1">
    <location>
        <begin position="193"/>
        <end position="223"/>
    </location>
</feature>
<comment type="caution">
    <text evidence="3">The sequence shown here is derived from an EMBL/GenBank/DDBJ whole genome shotgun (WGS) entry which is preliminary data.</text>
</comment>
<dbReference type="Proteomes" id="UP000749040">
    <property type="component" value="Unassembled WGS sequence"/>
</dbReference>
<dbReference type="InterPro" id="IPR000157">
    <property type="entry name" value="TIR_dom"/>
</dbReference>
<dbReference type="PROSITE" id="PS50104">
    <property type="entry name" value="TIR"/>
    <property type="match status" value="1"/>
</dbReference>
<accession>A0ABS2U439</accession>
<proteinExistence type="predicted"/>
<evidence type="ECO:0000313" key="3">
    <source>
        <dbReference type="EMBL" id="MBM9510378.1"/>
    </source>
</evidence>
<gene>
    <name evidence="3" type="ORF">ITX44_38630</name>
</gene>
<dbReference type="SUPFAM" id="SSF52200">
    <property type="entry name" value="Toll/Interleukin receptor TIR domain"/>
    <property type="match status" value="1"/>
</dbReference>
<keyword evidence="3" id="KW-0675">Receptor</keyword>
<evidence type="ECO:0000313" key="4">
    <source>
        <dbReference type="Proteomes" id="UP000749040"/>
    </source>
</evidence>
<keyword evidence="4" id="KW-1185">Reference proteome</keyword>
<reference evidence="3 4" key="1">
    <citation type="submission" date="2021-01" db="EMBL/GenBank/DDBJ databases">
        <title>Streptomyces acididurans sp. nov., isolated from a peat swamp forest soil.</title>
        <authorList>
            <person name="Chantavorakit T."/>
            <person name="Duangmal K."/>
        </authorList>
    </citation>
    <scope>NUCLEOTIDE SEQUENCE [LARGE SCALE GENOMIC DNA]</scope>
    <source>
        <strain evidence="3 4">KK5PA1</strain>
    </source>
</reference>
<protein>
    <submittedName>
        <fullName evidence="3">Toll/interleukin-1 receptor domain-containing protein</fullName>
    </submittedName>
</protein>
<organism evidence="3 4">
    <name type="scientific">Actinacidiphila acididurans</name>
    <dbReference type="NCBI Taxonomy" id="2784346"/>
    <lineage>
        <taxon>Bacteria</taxon>
        <taxon>Bacillati</taxon>
        <taxon>Actinomycetota</taxon>
        <taxon>Actinomycetes</taxon>
        <taxon>Kitasatosporales</taxon>
        <taxon>Streptomycetaceae</taxon>
        <taxon>Actinacidiphila</taxon>
    </lineage>
</organism>
<dbReference type="Pfam" id="PF13676">
    <property type="entry name" value="TIR_2"/>
    <property type="match status" value="1"/>
</dbReference>
<name>A0ABS2U439_9ACTN</name>
<dbReference type="RefSeq" id="WP_205364304.1">
    <property type="nucleotide sequence ID" value="NZ_JADKYB010000036.1"/>
</dbReference>
<dbReference type="EMBL" id="JADKYB010000036">
    <property type="protein sequence ID" value="MBM9510378.1"/>
    <property type="molecule type" value="Genomic_DNA"/>
</dbReference>
<feature type="region of interest" description="Disordered" evidence="1">
    <location>
        <begin position="152"/>
        <end position="256"/>
    </location>
</feature>
<evidence type="ECO:0000259" key="2">
    <source>
        <dbReference type="PROSITE" id="PS50104"/>
    </source>
</evidence>
<dbReference type="InterPro" id="IPR035897">
    <property type="entry name" value="Toll_tir_struct_dom_sf"/>
</dbReference>
<dbReference type="Gene3D" id="3.40.50.10140">
    <property type="entry name" value="Toll/interleukin-1 receptor homology (TIR) domain"/>
    <property type="match status" value="1"/>
</dbReference>